<organism evidence="1 2">
    <name type="scientific">Amycolatopsis endophytica</name>
    <dbReference type="NCBI Taxonomy" id="860233"/>
    <lineage>
        <taxon>Bacteria</taxon>
        <taxon>Bacillati</taxon>
        <taxon>Actinomycetota</taxon>
        <taxon>Actinomycetes</taxon>
        <taxon>Pseudonocardiales</taxon>
        <taxon>Pseudonocardiaceae</taxon>
        <taxon>Amycolatopsis</taxon>
    </lineage>
</organism>
<dbReference type="AlphaFoldDB" id="A0A853B9I4"/>
<protein>
    <recommendedName>
        <fullName evidence="3">TfoX N-terminal domain-containing protein</fullName>
    </recommendedName>
</protein>
<comment type="caution">
    <text evidence="1">The sequence shown here is derived from an EMBL/GenBank/DDBJ whole genome shotgun (WGS) entry which is preliminary data.</text>
</comment>
<gene>
    <name evidence="1" type="ORF">HNR02_004720</name>
</gene>
<evidence type="ECO:0000313" key="1">
    <source>
        <dbReference type="EMBL" id="NYI91397.1"/>
    </source>
</evidence>
<evidence type="ECO:0000313" key="2">
    <source>
        <dbReference type="Proteomes" id="UP000549616"/>
    </source>
</evidence>
<sequence length="61" mass="6581">MAYDQNLAARVRDVVASEDGLSEQRMFGGPGFLIHGAMAVAVMGGREMRGWLLVDTAAKKK</sequence>
<proteinExistence type="predicted"/>
<evidence type="ECO:0008006" key="3">
    <source>
        <dbReference type="Google" id="ProtNLM"/>
    </source>
</evidence>
<keyword evidence="2" id="KW-1185">Reference proteome</keyword>
<dbReference type="Proteomes" id="UP000549616">
    <property type="component" value="Unassembled WGS sequence"/>
</dbReference>
<reference evidence="1 2" key="1">
    <citation type="submission" date="2020-07" db="EMBL/GenBank/DDBJ databases">
        <title>Sequencing the genomes of 1000 actinobacteria strains.</title>
        <authorList>
            <person name="Klenk H.-P."/>
        </authorList>
    </citation>
    <scope>NUCLEOTIDE SEQUENCE [LARGE SCALE GENOMIC DNA]</scope>
    <source>
        <strain evidence="1 2">DSM 104006</strain>
    </source>
</reference>
<accession>A0A853B9I4</accession>
<dbReference type="EMBL" id="JACCFK010000001">
    <property type="protein sequence ID" value="NYI91397.1"/>
    <property type="molecule type" value="Genomic_DNA"/>
</dbReference>
<dbReference type="RefSeq" id="WP_179775288.1">
    <property type="nucleotide sequence ID" value="NZ_JACCFK010000001.1"/>
</dbReference>
<dbReference type="SUPFAM" id="SSF159894">
    <property type="entry name" value="YgaC/TfoX-N like"/>
    <property type="match status" value="1"/>
</dbReference>
<name>A0A853B9I4_9PSEU</name>